<evidence type="ECO:0000313" key="12">
    <source>
        <dbReference type="Proteomes" id="UP000186102"/>
    </source>
</evidence>
<dbReference type="InterPro" id="IPR022711">
    <property type="entry name" value="RNase_Y_N"/>
</dbReference>
<dbReference type="InterPro" id="IPR003607">
    <property type="entry name" value="HD/PDEase_dom"/>
</dbReference>
<evidence type="ECO:0000256" key="4">
    <source>
        <dbReference type="ARBA" id="ARBA00022884"/>
    </source>
</evidence>
<dbReference type="PANTHER" id="PTHR12826:SF15">
    <property type="entry name" value="RIBONUCLEASE Y"/>
    <property type="match status" value="1"/>
</dbReference>
<dbReference type="FunFam" id="1.10.3210.10:FF:000003">
    <property type="entry name" value="Ribonuclease Y"/>
    <property type="match status" value="1"/>
</dbReference>
<dbReference type="GO" id="GO:0004521">
    <property type="term" value="F:RNA endonuclease activity"/>
    <property type="evidence" value="ECO:0007669"/>
    <property type="project" value="UniProtKB-UniRule"/>
</dbReference>
<dbReference type="InterPro" id="IPR015946">
    <property type="entry name" value="KH_dom-like_a/b"/>
</dbReference>
<comment type="subcellular location">
    <subcellularLocation>
        <location evidence="7">Cell membrane</location>
        <topology evidence="7">Single-pass membrane protein</topology>
    </subcellularLocation>
</comment>
<dbReference type="OrthoDB" id="9803205at2"/>
<reference evidence="11 12" key="1">
    <citation type="submission" date="2016-09" db="EMBL/GenBank/DDBJ databases">
        <title>Complete genome of Desulfosporosinus sp. OL.</title>
        <authorList>
            <person name="Mardanov A."/>
            <person name="Beletsky A."/>
            <person name="Panova A."/>
            <person name="Karnachuk O."/>
            <person name="Ravin N."/>
        </authorList>
    </citation>
    <scope>NUCLEOTIDE SEQUENCE [LARGE SCALE GENOMIC DNA]</scope>
    <source>
        <strain evidence="11 12">OL</strain>
    </source>
</reference>
<dbReference type="AlphaFoldDB" id="A0A1Q8R2J1"/>
<keyword evidence="7" id="KW-1133">Transmembrane helix</keyword>
<accession>A0A1Q8R2J1</accession>
<dbReference type="InterPro" id="IPR006675">
    <property type="entry name" value="HDIG_dom"/>
</dbReference>
<dbReference type="GO" id="GO:0016787">
    <property type="term" value="F:hydrolase activity"/>
    <property type="evidence" value="ECO:0007669"/>
    <property type="project" value="UniProtKB-KW"/>
</dbReference>
<comment type="similarity">
    <text evidence="5 7">Belongs to the RNase Y family.</text>
</comment>
<dbReference type="PROSITE" id="PS50084">
    <property type="entry name" value="KH_TYPE_1"/>
    <property type="match status" value="1"/>
</dbReference>
<dbReference type="GO" id="GO:0006402">
    <property type="term" value="P:mRNA catabolic process"/>
    <property type="evidence" value="ECO:0007669"/>
    <property type="project" value="UniProtKB-UniRule"/>
</dbReference>
<evidence type="ECO:0000256" key="7">
    <source>
        <dbReference type="HAMAP-Rule" id="MF_00335"/>
    </source>
</evidence>
<dbReference type="GO" id="GO:0005886">
    <property type="term" value="C:plasma membrane"/>
    <property type="evidence" value="ECO:0007669"/>
    <property type="project" value="UniProtKB-SubCell"/>
</dbReference>
<keyword evidence="7" id="KW-0812">Transmembrane</keyword>
<comment type="caution">
    <text evidence="11">The sequence shown here is derived from an EMBL/GenBank/DDBJ whole genome shotgun (WGS) entry which is preliminary data.</text>
</comment>
<dbReference type="PROSITE" id="PS51831">
    <property type="entry name" value="HD"/>
    <property type="match status" value="1"/>
</dbReference>
<keyword evidence="1 7" id="KW-0540">Nuclease</keyword>
<dbReference type="Pfam" id="PF12072">
    <property type="entry name" value="RNase_Y_N"/>
    <property type="match status" value="1"/>
</dbReference>
<dbReference type="PANTHER" id="PTHR12826">
    <property type="entry name" value="RIBONUCLEASE Y"/>
    <property type="match status" value="1"/>
</dbReference>
<dbReference type="SUPFAM" id="SSF54791">
    <property type="entry name" value="Eukaryotic type KH-domain (KH-domain type I)"/>
    <property type="match status" value="1"/>
</dbReference>
<dbReference type="InterPro" id="IPR017705">
    <property type="entry name" value="Ribonuclease_Y"/>
</dbReference>
<feature type="domain" description="HD" evidence="10">
    <location>
        <begin position="331"/>
        <end position="424"/>
    </location>
</feature>
<name>A0A1Q8R2J1_9FIRM</name>
<keyword evidence="7" id="KW-0472">Membrane</keyword>
<dbReference type="InterPro" id="IPR036612">
    <property type="entry name" value="KH_dom_type_1_sf"/>
</dbReference>
<keyword evidence="12" id="KW-1185">Reference proteome</keyword>
<dbReference type="RefSeq" id="WP_075363311.1">
    <property type="nucleotide sequence ID" value="NZ_MLBF01000002.1"/>
</dbReference>
<dbReference type="Proteomes" id="UP000186102">
    <property type="component" value="Unassembled WGS sequence"/>
</dbReference>
<proteinExistence type="inferred from homology"/>
<dbReference type="Gene3D" id="3.30.300.20">
    <property type="match status" value="1"/>
</dbReference>
<dbReference type="CDD" id="cd00077">
    <property type="entry name" value="HDc"/>
    <property type="match status" value="1"/>
</dbReference>
<protein>
    <recommendedName>
        <fullName evidence="6 7">Ribonuclease Y</fullName>
        <shortName evidence="7">RNase Y</shortName>
        <ecNumber evidence="7 8">3.1.-.-</ecNumber>
    </recommendedName>
</protein>
<dbReference type="InterPro" id="IPR006674">
    <property type="entry name" value="HD_domain"/>
</dbReference>
<dbReference type="Gene3D" id="1.10.3210.10">
    <property type="entry name" value="Hypothetical protein af1432"/>
    <property type="match status" value="1"/>
</dbReference>
<evidence type="ECO:0000256" key="2">
    <source>
        <dbReference type="ARBA" id="ARBA00022759"/>
    </source>
</evidence>
<dbReference type="Pfam" id="PF00013">
    <property type="entry name" value="KH_1"/>
    <property type="match status" value="1"/>
</dbReference>
<comment type="function">
    <text evidence="7">Endoribonuclease that initiates mRNA decay.</text>
</comment>
<evidence type="ECO:0000259" key="10">
    <source>
        <dbReference type="PROSITE" id="PS51831"/>
    </source>
</evidence>
<keyword evidence="9" id="KW-0175">Coiled coil</keyword>
<dbReference type="SUPFAM" id="SSF109604">
    <property type="entry name" value="HD-domain/PDEase-like"/>
    <property type="match status" value="1"/>
</dbReference>
<dbReference type="GO" id="GO:0003723">
    <property type="term" value="F:RNA binding"/>
    <property type="evidence" value="ECO:0007669"/>
    <property type="project" value="UniProtKB-UniRule"/>
</dbReference>
<keyword evidence="3 7" id="KW-0378">Hydrolase</keyword>
<dbReference type="SMART" id="SM00471">
    <property type="entry name" value="HDc"/>
    <property type="match status" value="1"/>
</dbReference>
<dbReference type="EMBL" id="MLBF01000002">
    <property type="protein sequence ID" value="OLN33804.1"/>
    <property type="molecule type" value="Genomic_DNA"/>
</dbReference>
<evidence type="ECO:0000256" key="9">
    <source>
        <dbReference type="SAM" id="Coils"/>
    </source>
</evidence>
<dbReference type="InterPro" id="IPR004088">
    <property type="entry name" value="KH_dom_type_1"/>
</dbReference>
<dbReference type="Pfam" id="PF01966">
    <property type="entry name" value="HD"/>
    <property type="match status" value="1"/>
</dbReference>
<dbReference type="InterPro" id="IPR004087">
    <property type="entry name" value="KH_dom"/>
</dbReference>
<dbReference type="EC" id="3.1.-.-" evidence="7 8"/>
<evidence type="ECO:0000256" key="5">
    <source>
        <dbReference type="ARBA" id="ARBA00061537"/>
    </source>
</evidence>
<evidence type="ECO:0000313" key="11">
    <source>
        <dbReference type="EMBL" id="OLN33804.1"/>
    </source>
</evidence>
<dbReference type="NCBIfam" id="TIGR00277">
    <property type="entry name" value="HDIG"/>
    <property type="match status" value="1"/>
</dbReference>
<dbReference type="FunFam" id="3.30.1370.10:FF:000006">
    <property type="entry name" value="Ribonuclease Y"/>
    <property type="match status" value="1"/>
</dbReference>
<evidence type="ECO:0000256" key="8">
    <source>
        <dbReference type="NCBIfam" id="TIGR03319"/>
    </source>
</evidence>
<evidence type="ECO:0000256" key="1">
    <source>
        <dbReference type="ARBA" id="ARBA00022722"/>
    </source>
</evidence>
<keyword evidence="4 7" id="KW-0694">RNA-binding</keyword>
<keyword evidence="2 7" id="KW-0255">Endonuclease</keyword>
<feature type="coiled-coil region" evidence="9">
    <location>
        <begin position="61"/>
        <end position="145"/>
    </location>
</feature>
<sequence length="515" mass="57987">MLEIVITGLVAILVGLGLGVLVGWIFRKNTAEKSIGSAEEEALRIVQNAHSAAESKKRESVVAAKEEVMHIRNEVEKETRERRNELQRLERRLVQKEESLDRKIESLERKEENIHNKESELEQQREELNQLVGKEQAELERLSGMTSEEAKQLLLKRVEEEVRYESAIMIKEIETRAKEEAEKRAKNIIALAIQRCAADHVAETTVSVVALPSDEMKGRIIGREGRNIRTLETLTGIDLIIDDTPEAVILSGFDPIRREVARIALEKLIADGRIHPARIEEMVEKSQKEVDQKIREEGEQATFETGVHGLHPELIRLLGRLKFRTSYGQNVLKHSTEVSHLAGLMAAELGVDIQLAKRAGLLHDIGKAVDHDMEGTHVQIGVDLARKYKESSDVVHAIEAHHNDVEPRTIVAVLVAAADAVSAARPGARRETLETYIKRLQKLEEIAESFEGVEKCFAIQAGREVRIIVKPDKIDDVLAPRVAREISKRIEEELEYPGQIKVVVIRETRAVDFAK</sequence>
<dbReference type="SMART" id="SM00322">
    <property type="entry name" value="KH"/>
    <property type="match status" value="1"/>
</dbReference>
<keyword evidence="7" id="KW-1003">Cell membrane</keyword>
<feature type="transmembrane region" description="Helical" evidence="7">
    <location>
        <begin position="6"/>
        <end position="26"/>
    </location>
</feature>
<dbReference type="CDD" id="cd22431">
    <property type="entry name" value="KH-I_RNaseY"/>
    <property type="match status" value="1"/>
</dbReference>
<evidence type="ECO:0000256" key="3">
    <source>
        <dbReference type="ARBA" id="ARBA00022801"/>
    </source>
</evidence>
<dbReference type="HAMAP" id="MF_00335">
    <property type="entry name" value="RNase_Y"/>
    <property type="match status" value="1"/>
</dbReference>
<dbReference type="NCBIfam" id="TIGR03319">
    <property type="entry name" value="RNase_Y"/>
    <property type="match status" value="1"/>
</dbReference>
<dbReference type="STRING" id="1888891.DSOL_0514"/>
<evidence type="ECO:0000256" key="6">
    <source>
        <dbReference type="ARBA" id="ARBA00073072"/>
    </source>
</evidence>
<gene>
    <name evidence="7" type="primary">rny</name>
    <name evidence="11" type="ORF">DSOL_0514</name>
</gene>
<organism evidence="11 12">
    <name type="scientific">Desulfosporosinus metallidurans</name>
    <dbReference type="NCBI Taxonomy" id="1888891"/>
    <lineage>
        <taxon>Bacteria</taxon>
        <taxon>Bacillati</taxon>
        <taxon>Bacillota</taxon>
        <taxon>Clostridia</taxon>
        <taxon>Eubacteriales</taxon>
        <taxon>Desulfitobacteriaceae</taxon>
        <taxon>Desulfosporosinus</taxon>
    </lineage>
</organism>